<dbReference type="EMBL" id="CCRH01000037">
    <property type="protein sequence ID" value="CDZ41612.1"/>
    <property type="molecule type" value="Genomic_DNA"/>
</dbReference>
<feature type="compositionally biased region" description="Low complexity" evidence="1">
    <location>
        <begin position="75"/>
        <end position="95"/>
    </location>
</feature>
<keyword evidence="2" id="KW-0732">Signal</keyword>
<feature type="signal peptide" evidence="2">
    <location>
        <begin position="1"/>
        <end position="26"/>
    </location>
</feature>
<name>A0A0T7G310_NEOGA</name>
<dbReference type="RefSeq" id="WP_172745705.1">
    <property type="nucleotide sequence ID" value="NZ_CCRH01000037.1"/>
</dbReference>
<proteinExistence type="predicted"/>
<evidence type="ECO:0000313" key="3">
    <source>
        <dbReference type="EMBL" id="CDZ41612.1"/>
    </source>
</evidence>
<protein>
    <recommendedName>
        <fullName evidence="5">Lipoprotein</fullName>
    </recommendedName>
</protein>
<gene>
    <name evidence="3" type="ORF">NGAL_HAMBI1145_59850</name>
</gene>
<feature type="region of interest" description="Disordered" evidence="1">
    <location>
        <begin position="72"/>
        <end position="111"/>
    </location>
</feature>
<evidence type="ECO:0000256" key="2">
    <source>
        <dbReference type="SAM" id="SignalP"/>
    </source>
</evidence>
<sequence>MPLPKTPFLCSNVRMTLAIVCFTALTLSGCTTTKKTADATTPAPRTTVAASAKGILAKGGITASNRRADPAIPKAEAQSAQAPAATAPAAVPTAENTFPPAPAQPQQASIAGLTTQSTGVRADSGTIFSANPPMAAAAPSGNGPVPANLPRRNFNATTASVYSMPPTTPAAACGADAQGTPLSC</sequence>
<feature type="chain" id="PRO_5006682823" description="Lipoprotein" evidence="2">
    <location>
        <begin position="27"/>
        <end position="184"/>
    </location>
</feature>
<accession>A0A0T7G310</accession>
<evidence type="ECO:0000313" key="4">
    <source>
        <dbReference type="Proteomes" id="UP000046176"/>
    </source>
</evidence>
<dbReference type="AlphaFoldDB" id="A0A0T7G310"/>
<feature type="region of interest" description="Disordered" evidence="1">
    <location>
        <begin position="123"/>
        <end position="152"/>
    </location>
</feature>
<dbReference type="PROSITE" id="PS51257">
    <property type="entry name" value="PROKAR_LIPOPROTEIN"/>
    <property type="match status" value="1"/>
</dbReference>
<dbReference type="Proteomes" id="UP000046176">
    <property type="component" value="Unassembled WGS sequence"/>
</dbReference>
<organism evidence="3 4">
    <name type="scientific">Neorhizobium galegae bv. officinalis</name>
    <dbReference type="NCBI Taxonomy" id="323656"/>
    <lineage>
        <taxon>Bacteria</taxon>
        <taxon>Pseudomonadati</taxon>
        <taxon>Pseudomonadota</taxon>
        <taxon>Alphaproteobacteria</taxon>
        <taxon>Hyphomicrobiales</taxon>
        <taxon>Rhizobiaceae</taxon>
        <taxon>Rhizobium/Agrobacterium group</taxon>
        <taxon>Neorhizobium</taxon>
    </lineage>
</organism>
<reference evidence="3 4" key="1">
    <citation type="submission" date="2014-08" db="EMBL/GenBank/DDBJ databases">
        <authorList>
            <person name="Chen Y.-H."/>
        </authorList>
    </citation>
    <scope>NUCLEOTIDE SEQUENCE [LARGE SCALE GENOMIC DNA]</scope>
</reference>
<feature type="compositionally biased region" description="Low complexity" evidence="1">
    <location>
        <begin position="129"/>
        <end position="144"/>
    </location>
</feature>
<evidence type="ECO:0000256" key="1">
    <source>
        <dbReference type="SAM" id="MobiDB-lite"/>
    </source>
</evidence>
<evidence type="ECO:0008006" key="5">
    <source>
        <dbReference type="Google" id="ProtNLM"/>
    </source>
</evidence>